<dbReference type="Gene3D" id="3.40.50.720">
    <property type="entry name" value="NAD(P)-binding Rossmann-like Domain"/>
    <property type="match status" value="1"/>
</dbReference>
<dbReference type="InterPro" id="IPR016040">
    <property type="entry name" value="NAD(P)-bd_dom"/>
</dbReference>
<name>A0A4R6S0R5_9MICO</name>
<dbReference type="Pfam" id="PF13460">
    <property type="entry name" value="NAD_binding_10"/>
    <property type="match status" value="1"/>
</dbReference>
<evidence type="ECO:0000313" key="3">
    <source>
        <dbReference type="Proteomes" id="UP000295601"/>
    </source>
</evidence>
<proteinExistence type="predicted"/>
<dbReference type="SUPFAM" id="SSF51735">
    <property type="entry name" value="NAD(P)-binding Rossmann-fold domains"/>
    <property type="match status" value="1"/>
</dbReference>
<comment type="caution">
    <text evidence="2">The sequence shown here is derived from an EMBL/GenBank/DDBJ whole genome shotgun (WGS) entry which is preliminary data.</text>
</comment>
<dbReference type="PANTHER" id="PTHR43355:SF2">
    <property type="entry name" value="FLAVIN REDUCTASE (NADPH)"/>
    <property type="match status" value="1"/>
</dbReference>
<dbReference type="InterPro" id="IPR036291">
    <property type="entry name" value="NAD(P)-bd_dom_sf"/>
</dbReference>
<keyword evidence="3" id="KW-1185">Reference proteome</keyword>
<sequence>MTKVTIIGGSGYAGSHIAEAAAVRGFFVTSVSRGEVAQQLGGVTYTTGSVLDPADRARLLADSDVVIVAVSPRGDMAGKVRQAIAELAVEAQAAGVRLGVIGGAGSLLQEEGGDLVMNGAGFPDEIKAEAAEMGGVLDDLRATPEALDWFYVSPAGGFGPWAAGEFTGDFRVGGDVLLTDAAGNSAISGADFGVAIADEIETPTHSRQRFTVAY</sequence>
<feature type="domain" description="NAD(P)-binding" evidence="1">
    <location>
        <begin position="8"/>
        <end position="156"/>
    </location>
</feature>
<dbReference type="OrthoDB" id="3191258at2"/>
<dbReference type="Proteomes" id="UP000295601">
    <property type="component" value="Unassembled WGS sequence"/>
</dbReference>
<dbReference type="RefSeq" id="WP_133616712.1">
    <property type="nucleotide sequence ID" value="NZ_SNYA01000004.1"/>
</dbReference>
<dbReference type="GO" id="GO:0016646">
    <property type="term" value="F:oxidoreductase activity, acting on the CH-NH group of donors, NAD or NADP as acceptor"/>
    <property type="evidence" value="ECO:0007669"/>
    <property type="project" value="TreeGrafter"/>
</dbReference>
<dbReference type="PANTHER" id="PTHR43355">
    <property type="entry name" value="FLAVIN REDUCTASE (NADPH)"/>
    <property type="match status" value="1"/>
</dbReference>
<protein>
    <recommendedName>
        <fullName evidence="1">NAD(P)-binding domain-containing protein</fullName>
    </recommendedName>
</protein>
<gene>
    <name evidence="2" type="ORF">EDF62_1761</name>
</gene>
<dbReference type="InterPro" id="IPR051606">
    <property type="entry name" value="Polyketide_Oxido-like"/>
</dbReference>
<reference evidence="2 3" key="1">
    <citation type="submission" date="2019-03" db="EMBL/GenBank/DDBJ databases">
        <title>Genomic analyses of the natural microbiome of Caenorhabditis elegans.</title>
        <authorList>
            <person name="Samuel B."/>
        </authorList>
    </citation>
    <scope>NUCLEOTIDE SEQUENCE [LARGE SCALE GENOMIC DNA]</scope>
    <source>
        <strain evidence="2 3">JUb18</strain>
    </source>
</reference>
<organism evidence="2 3">
    <name type="scientific">Leucobacter luti</name>
    <dbReference type="NCBI Taxonomy" id="340320"/>
    <lineage>
        <taxon>Bacteria</taxon>
        <taxon>Bacillati</taxon>
        <taxon>Actinomycetota</taxon>
        <taxon>Actinomycetes</taxon>
        <taxon>Micrococcales</taxon>
        <taxon>Microbacteriaceae</taxon>
        <taxon>Leucobacter</taxon>
    </lineage>
</organism>
<dbReference type="AlphaFoldDB" id="A0A4R6S0R5"/>
<evidence type="ECO:0000259" key="1">
    <source>
        <dbReference type="Pfam" id="PF13460"/>
    </source>
</evidence>
<accession>A0A4R6S0R5</accession>
<dbReference type="EMBL" id="SNYA01000004">
    <property type="protein sequence ID" value="TDP92547.1"/>
    <property type="molecule type" value="Genomic_DNA"/>
</dbReference>
<evidence type="ECO:0000313" key="2">
    <source>
        <dbReference type="EMBL" id="TDP92547.1"/>
    </source>
</evidence>